<evidence type="ECO:0000259" key="3">
    <source>
        <dbReference type="PROSITE" id="PS51462"/>
    </source>
</evidence>
<gene>
    <name evidence="4" type="ORF">J2S03_002982</name>
</gene>
<keyword evidence="5" id="KW-1185">Reference proteome</keyword>
<evidence type="ECO:0000313" key="5">
    <source>
        <dbReference type="Proteomes" id="UP001232973"/>
    </source>
</evidence>
<dbReference type="CDD" id="cd02883">
    <property type="entry name" value="NUDIX_Hydrolase"/>
    <property type="match status" value="1"/>
</dbReference>
<dbReference type="InterPro" id="IPR000086">
    <property type="entry name" value="NUDIX_hydrolase_dom"/>
</dbReference>
<dbReference type="SUPFAM" id="SSF55811">
    <property type="entry name" value="Nudix"/>
    <property type="match status" value="1"/>
</dbReference>
<keyword evidence="2" id="KW-0378">Hydrolase</keyword>
<dbReference type="InterPro" id="IPR015797">
    <property type="entry name" value="NUDIX_hydrolase-like_dom_sf"/>
</dbReference>
<comment type="caution">
    <text evidence="4">The sequence shown here is derived from an EMBL/GenBank/DDBJ whole genome shotgun (WGS) entry which is preliminary data.</text>
</comment>
<sequence>MARARPSGSHGMLVRVYGGMPAWLRSLAIRLLKPTYPIAVVVVVFNARQEFLRLRHTYRDPAWRLPGGLVERGEDVAVAAAREVYEEASCVVRVLRIVDAVATGPSFDVAIVAELMEERPFVPNAETDAREWIGMARAGELPDVQERFVRAAWAVLYA</sequence>
<protein>
    <submittedName>
        <fullName evidence="4">8-oxo-dGTP pyrophosphatase MutT (NUDIX family)</fullName>
    </submittedName>
</protein>
<dbReference type="PANTHER" id="PTHR43046:SF14">
    <property type="entry name" value="MUTT_NUDIX FAMILY PROTEIN"/>
    <property type="match status" value="1"/>
</dbReference>
<evidence type="ECO:0000256" key="2">
    <source>
        <dbReference type="ARBA" id="ARBA00022801"/>
    </source>
</evidence>
<dbReference type="RefSeq" id="WP_274457554.1">
    <property type="nucleotide sequence ID" value="NZ_CP067097.1"/>
</dbReference>
<dbReference type="Gene3D" id="3.90.79.10">
    <property type="entry name" value="Nucleoside Triphosphate Pyrophosphohydrolase"/>
    <property type="match status" value="1"/>
</dbReference>
<accession>A0ABT9XLC2</accession>
<comment type="cofactor">
    <cofactor evidence="1">
        <name>Mg(2+)</name>
        <dbReference type="ChEBI" id="CHEBI:18420"/>
    </cofactor>
</comment>
<dbReference type="Pfam" id="PF00293">
    <property type="entry name" value="NUDIX"/>
    <property type="match status" value="1"/>
</dbReference>
<reference evidence="4 5" key="1">
    <citation type="submission" date="2023-07" db="EMBL/GenBank/DDBJ databases">
        <title>Genomic Encyclopedia of Type Strains, Phase IV (KMG-IV): sequencing the most valuable type-strain genomes for metagenomic binning, comparative biology and taxonomic classification.</title>
        <authorList>
            <person name="Goeker M."/>
        </authorList>
    </citation>
    <scope>NUCLEOTIDE SEQUENCE [LARGE SCALE GENOMIC DNA]</scope>
    <source>
        <strain evidence="4 5">DSM 4006</strain>
    </source>
</reference>
<evidence type="ECO:0000313" key="4">
    <source>
        <dbReference type="EMBL" id="MDQ0191114.1"/>
    </source>
</evidence>
<dbReference type="PANTHER" id="PTHR43046">
    <property type="entry name" value="GDP-MANNOSE MANNOSYL HYDROLASE"/>
    <property type="match status" value="1"/>
</dbReference>
<dbReference type="EMBL" id="JAUSTP010000031">
    <property type="protein sequence ID" value="MDQ0191114.1"/>
    <property type="molecule type" value="Genomic_DNA"/>
</dbReference>
<feature type="domain" description="Nudix hydrolase" evidence="3">
    <location>
        <begin position="35"/>
        <end position="156"/>
    </location>
</feature>
<dbReference type="Proteomes" id="UP001232973">
    <property type="component" value="Unassembled WGS sequence"/>
</dbReference>
<evidence type="ECO:0000256" key="1">
    <source>
        <dbReference type="ARBA" id="ARBA00001946"/>
    </source>
</evidence>
<dbReference type="PROSITE" id="PS51462">
    <property type="entry name" value="NUDIX"/>
    <property type="match status" value="1"/>
</dbReference>
<name>A0ABT9XLC2_9BACL</name>
<proteinExistence type="predicted"/>
<organism evidence="4 5">
    <name type="scientific">Alicyclobacillus cycloheptanicus</name>
    <dbReference type="NCBI Taxonomy" id="1457"/>
    <lineage>
        <taxon>Bacteria</taxon>
        <taxon>Bacillati</taxon>
        <taxon>Bacillota</taxon>
        <taxon>Bacilli</taxon>
        <taxon>Bacillales</taxon>
        <taxon>Alicyclobacillaceae</taxon>
        <taxon>Alicyclobacillus</taxon>
    </lineage>
</organism>